<dbReference type="HOGENOM" id="CLU_3194666_0_0_2"/>
<dbReference type="KEGG" id="sii:LD85_1166"/>
<evidence type="ECO:0000313" key="2">
    <source>
        <dbReference type="Proteomes" id="UP000001404"/>
    </source>
</evidence>
<dbReference type="Proteomes" id="UP000001404">
    <property type="component" value="Chromosome"/>
</dbReference>
<protein>
    <submittedName>
        <fullName evidence="1">Uncharacterized protein</fullName>
    </submittedName>
</protein>
<dbReference type="EMBL" id="CP001731">
    <property type="protein sequence ID" value="ADB86842.1"/>
    <property type="molecule type" value="Genomic_DNA"/>
</dbReference>
<accession>D2PJ89</accession>
<gene>
    <name evidence="1" type="ordered locus">LD85_1166</name>
</gene>
<proteinExistence type="predicted"/>
<reference evidence="2" key="1">
    <citation type="journal article" date="2009" name="Proc. Natl. Acad. Sci. U.S.A.">
        <title>Biogeography of the Sulfolobus islandicus pan-genome.</title>
        <authorList>
            <person name="Reno M.L."/>
            <person name="Held N.L."/>
            <person name="Fields C.J."/>
            <person name="Burke P.V."/>
            <person name="Whitaker R.J."/>
        </authorList>
    </citation>
    <scope>NUCLEOTIDE SEQUENCE [LARGE SCALE GENOMIC DNA]</scope>
    <source>
        <strain evidence="2">L.D.8.5 / Lassen #2</strain>
    </source>
</reference>
<sequence>METISFSIFTLPEEYQIPRKGFKIDKDVVKIERITNKVTNAPIMR</sequence>
<evidence type="ECO:0000313" key="1">
    <source>
        <dbReference type="EMBL" id="ADB86842.1"/>
    </source>
</evidence>
<name>D2PJ89_SACI9</name>
<organism evidence="1 2">
    <name type="scientific">Saccharolobus islandicus (strain L.D.8.5 / Lassen #2)</name>
    <name type="common">Sulfolobus islandicus</name>
    <dbReference type="NCBI Taxonomy" id="425944"/>
    <lineage>
        <taxon>Archaea</taxon>
        <taxon>Thermoproteota</taxon>
        <taxon>Thermoprotei</taxon>
        <taxon>Sulfolobales</taxon>
        <taxon>Sulfolobaceae</taxon>
        <taxon>Saccharolobus</taxon>
    </lineage>
</organism>
<dbReference type="AlphaFoldDB" id="D2PJ89"/>